<organism evidence="2 3">
    <name type="scientific">Candidatus Shapirobacteria bacterium CG09_land_8_20_14_0_10_39_12</name>
    <dbReference type="NCBI Taxonomy" id="1974885"/>
    <lineage>
        <taxon>Bacteria</taxon>
        <taxon>Candidatus Shapironibacteriota</taxon>
    </lineage>
</organism>
<evidence type="ECO:0000313" key="2">
    <source>
        <dbReference type="EMBL" id="PIS14859.1"/>
    </source>
</evidence>
<feature type="domain" description="DUF5659" evidence="1">
    <location>
        <begin position="5"/>
        <end position="74"/>
    </location>
</feature>
<evidence type="ECO:0000313" key="3">
    <source>
        <dbReference type="Proteomes" id="UP000230775"/>
    </source>
</evidence>
<accession>A0A2H0WSH2</accession>
<dbReference type="EMBL" id="PEZI01000009">
    <property type="protein sequence ID" value="PIS14859.1"/>
    <property type="molecule type" value="Genomic_DNA"/>
</dbReference>
<evidence type="ECO:0000259" key="1">
    <source>
        <dbReference type="Pfam" id="PF18903"/>
    </source>
</evidence>
<comment type="caution">
    <text evidence="2">The sequence shown here is derived from an EMBL/GenBank/DDBJ whole genome shotgun (WGS) entry which is preliminary data.</text>
</comment>
<name>A0A2H0WSH2_9BACT</name>
<gene>
    <name evidence="2" type="ORF">COT64_00435</name>
</gene>
<dbReference type="AlphaFoldDB" id="A0A2H0WSH2"/>
<protein>
    <recommendedName>
        <fullName evidence="1">DUF5659 domain-containing protein</fullName>
    </recommendedName>
</protein>
<dbReference type="Proteomes" id="UP000230775">
    <property type="component" value="Unassembled WGS sequence"/>
</dbReference>
<dbReference type="Pfam" id="PF18903">
    <property type="entry name" value="DUF5659"/>
    <property type="match status" value="1"/>
</dbReference>
<sequence>MLRQNEYRTKDIYLASFLSLSEKLLRLEKETNFYWFFFENKKRCEETVNNYWQGESKVETKAFVNAIKSLKARVFSGDN</sequence>
<dbReference type="InterPro" id="IPR043718">
    <property type="entry name" value="DUF5659"/>
</dbReference>
<reference evidence="3" key="1">
    <citation type="submission" date="2017-09" db="EMBL/GenBank/DDBJ databases">
        <title>Depth-based differentiation of microbial function through sediment-hosted aquifers and enrichment of novel symbionts in the deep terrestrial subsurface.</title>
        <authorList>
            <person name="Probst A.J."/>
            <person name="Ladd B."/>
            <person name="Jarett J.K."/>
            <person name="Geller-Mcgrath D.E."/>
            <person name="Sieber C.M.K."/>
            <person name="Emerson J.B."/>
            <person name="Anantharaman K."/>
            <person name="Thomas B.C."/>
            <person name="Malmstrom R."/>
            <person name="Stieglmeier M."/>
            <person name="Klingl A."/>
            <person name="Woyke T."/>
            <person name="Ryan C.M."/>
            <person name="Banfield J.F."/>
        </authorList>
    </citation>
    <scope>NUCLEOTIDE SEQUENCE [LARGE SCALE GENOMIC DNA]</scope>
</reference>
<proteinExistence type="predicted"/>